<dbReference type="OrthoDB" id="5423493at2759"/>
<evidence type="ECO:0000313" key="6">
    <source>
        <dbReference type="Proteomes" id="UP000472727"/>
    </source>
</evidence>
<dbReference type="Proteomes" id="UP000483672">
    <property type="component" value="Unassembled WGS sequence"/>
</dbReference>
<feature type="compositionally biased region" description="Basic residues" evidence="1">
    <location>
        <begin position="1"/>
        <end position="10"/>
    </location>
</feature>
<feature type="region of interest" description="Disordered" evidence="1">
    <location>
        <begin position="157"/>
        <end position="341"/>
    </location>
</feature>
<dbReference type="Proteomes" id="UP000614610">
    <property type="component" value="Unassembled WGS sequence"/>
</dbReference>
<evidence type="ECO:0000256" key="1">
    <source>
        <dbReference type="SAM" id="MobiDB-lite"/>
    </source>
</evidence>
<name>A0A6G1LUH5_ORBOL</name>
<evidence type="ECO:0000313" key="5">
    <source>
        <dbReference type="EMBL" id="KAF3223405.1"/>
    </source>
</evidence>
<evidence type="ECO:0000313" key="7">
    <source>
        <dbReference type="Proteomes" id="UP000479691"/>
    </source>
</evidence>
<feature type="compositionally biased region" description="Acidic residues" evidence="1">
    <location>
        <begin position="245"/>
        <end position="265"/>
    </location>
</feature>
<dbReference type="EMBL" id="WIWS01000091">
    <property type="protein sequence ID" value="KAF3208666.1"/>
    <property type="molecule type" value="Genomic_DNA"/>
</dbReference>
<sequence length="516" mass="55911">MPRPPRRTAASRRSERETAASKLVHVDSPAPASIIPSSPPLTRRTRISNITKSASVLSLTSDVEVVPSTQPLSNTISGSSGTPSHVSENTITRANYAASARKIGPTINIEVSRTPSPGPHFQVENILATSTPTNVIRGKKRNSRTAFEEDFAASLIAAEDSDGDENAMPDTPSRSSGIKKRRLSQERVPTGFSDGVPGLLNVMGNTTADKGKRVRNPDETITFNYSSSPERSPAPKTFGVLQILEDSDSESEEEEEETDENEPAPEEIIPSRPRRKRPIGESLLQEQEQEQEPRHPSTKALQSLLPRRRAKPKAIPKTKSKSKVIKEPVRDKGKAPAKSRAALGDVTKDILDDDELQAIDAPPKPMFGAGMDILSDDELGREIYVDTSARSSSVGLAPPTPASPPRRATRGGKGKARAVSAEPEAALRPKKTYGKPRRQDSEVSNKENDTPAPGRSRGNLLSAVSKLAVAANVELSKKEKKEVADIRQKFKEVDDWDLCFEDVVPSSSDGVVRNGR</sequence>
<feature type="region of interest" description="Disordered" evidence="1">
    <location>
        <begin position="1"/>
        <end position="42"/>
    </location>
</feature>
<comment type="caution">
    <text evidence="2">The sequence shown here is derived from an EMBL/GenBank/DDBJ whole genome shotgun (WGS) entry which is preliminary data.</text>
</comment>
<dbReference type="EMBL" id="WIWT01000023">
    <property type="protein sequence ID" value="KAF3214189.1"/>
    <property type="molecule type" value="Genomic_DNA"/>
</dbReference>
<dbReference type="AlphaFoldDB" id="A0A6G1LUH5"/>
<dbReference type="Proteomes" id="UP000472727">
    <property type="component" value="Unassembled WGS sequence"/>
</dbReference>
<reference evidence="6 7" key="1">
    <citation type="submission" date="2019-06" db="EMBL/GenBank/DDBJ databases">
        <authorList>
            <person name="Palmer J.M."/>
        </authorList>
    </citation>
    <scope>NUCLEOTIDE SEQUENCE [LARGE SCALE GENOMIC DNA]</scope>
    <source>
        <strain evidence="3 6">TWF106</strain>
        <strain evidence="5 8">TWF191</strain>
        <strain evidence="4">TWF679</strain>
        <strain evidence="2 7">TWF788</strain>
    </source>
</reference>
<gene>
    <name evidence="3" type="ORF">TWF106_011351</name>
    <name evidence="5" type="ORF">TWF191_006416</name>
    <name evidence="4" type="ORF">TWF679_005055</name>
    <name evidence="2" type="ORF">TWF788_010662</name>
</gene>
<dbReference type="EMBL" id="JAABOE010000080">
    <property type="protein sequence ID" value="KAF3169396.1"/>
    <property type="molecule type" value="Genomic_DNA"/>
</dbReference>
<proteinExistence type="predicted"/>
<dbReference type="Proteomes" id="UP000479691">
    <property type="component" value="Unassembled WGS sequence"/>
</dbReference>
<feature type="compositionally biased region" description="Basic and acidic residues" evidence="1">
    <location>
        <begin position="324"/>
        <end position="334"/>
    </location>
</feature>
<feature type="compositionally biased region" description="Basic residues" evidence="1">
    <location>
        <begin position="407"/>
        <end position="416"/>
    </location>
</feature>
<accession>A0A6G1LUH5</accession>
<protein>
    <submittedName>
        <fullName evidence="2">Uncharacterized protein</fullName>
    </submittedName>
</protein>
<feature type="compositionally biased region" description="Basic residues" evidence="1">
    <location>
        <begin position="306"/>
        <end position="323"/>
    </location>
</feature>
<feature type="compositionally biased region" description="Polar residues" evidence="1">
    <location>
        <begin position="219"/>
        <end position="230"/>
    </location>
</feature>
<evidence type="ECO:0000313" key="8">
    <source>
        <dbReference type="Proteomes" id="UP000483672"/>
    </source>
</evidence>
<dbReference type="EMBL" id="WIPF01000036">
    <property type="protein sequence ID" value="KAF3223405.1"/>
    <property type="molecule type" value="Genomic_DNA"/>
</dbReference>
<evidence type="ECO:0000313" key="3">
    <source>
        <dbReference type="EMBL" id="KAF3208666.1"/>
    </source>
</evidence>
<feature type="region of interest" description="Disordered" evidence="1">
    <location>
        <begin position="384"/>
        <end position="459"/>
    </location>
</feature>
<evidence type="ECO:0000313" key="4">
    <source>
        <dbReference type="EMBL" id="KAF3214189.1"/>
    </source>
</evidence>
<evidence type="ECO:0000313" key="2">
    <source>
        <dbReference type="EMBL" id="KAF3169396.1"/>
    </source>
</evidence>
<organism evidence="2 7">
    <name type="scientific">Orbilia oligospora</name>
    <name type="common">Nematode-trapping fungus</name>
    <name type="synonym">Arthrobotrys oligospora</name>
    <dbReference type="NCBI Taxonomy" id="2813651"/>
    <lineage>
        <taxon>Eukaryota</taxon>
        <taxon>Fungi</taxon>
        <taxon>Dikarya</taxon>
        <taxon>Ascomycota</taxon>
        <taxon>Pezizomycotina</taxon>
        <taxon>Orbiliomycetes</taxon>
        <taxon>Orbiliales</taxon>
        <taxon>Orbiliaceae</taxon>
        <taxon>Orbilia</taxon>
    </lineage>
</organism>
<feature type="compositionally biased region" description="Basic and acidic residues" evidence="1">
    <location>
        <begin position="437"/>
        <end position="449"/>
    </location>
</feature>
<feature type="compositionally biased region" description="Basic and acidic residues" evidence="1">
    <location>
        <begin position="209"/>
        <end position="218"/>
    </location>
</feature>